<feature type="region of interest" description="Disordered" evidence="1">
    <location>
        <begin position="70"/>
        <end position="89"/>
    </location>
</feature>
<evidence type="ECO:0000313" key="2">
    <source>
        <dbReference type="EMBL" id="KAF4632100.1"/>
    </source>
</evidence>
<gene>
    <name evidence="2" type="ORF">G7Y89_g6030</name>
</gene>
<organism evidence="2 3">
    <name type="scientific">Cudoniella acicularis</name>
    <dbReference type="NCBI Taxonomy" id="354080"/>
    <lineage>
        <taxon>Eukaryota</taxon>
        <taxon>Fungi</taxon>
        <taxon>Dikarya</taxon>
        <taxon>Ascomycota</taxon>
        <taxon>Pezizomycotina</taxon>
        <taxon>Leotiomycetes</taxon>
        <taxon>Helotiales</taxon>
        <taxon>Tricladiaceae</taxon>
        <taxon>Cudoniella</taxon>
    </lineage>
</organism>
<dbReference type="AlphaFoldDB" id="A0A8H4W558"/>
<dbReference type="Proteomes" id="UP000566819">
    <property type="component" value="Unassembled WGS sequence"/>
</dbReference>
<proteinExistence type="predicted"/>
<evidence type="ECO:0000313" key="3">
    <source>
        <dbReference type="Proteomes" id="UP000566819"/>
    </source>
</evidence>
<dbReference type="EMBL" id="JAAMPI010000379">
    <property type="protein sequence ID" value="KAF4632100.1"/>
    <property type="molecule type" value="Genomic_DNA"/>
</dbReference>
<comment type="caution">
    <text evidence="2">The sequence shown here is derived from an EMBL/GenBank/DDBJ whole genome shotgun (WGS) entry which is preliminary data.</text>
</comment>
<evidence type="ECO:0000256" key="1">
    <source>
        <dbReference type="SAM" id="MobiDB-lite"/>
    </source>
</evidence>
<feature type="compositionally biased region" description="Basic and acidic residues" evidence="1">
    <location>
        <begin position="73"/>
        <end position="89"/>
    </location>
</feature>
<sequence length="89" mass="10657">MDDGLYFLLAEEEARERQAAAAQDALRRQNRVEIRQALIRCVYTRLQENKEGGNRERKDEECPVRWKTLSFNDRSDDQKETEEKQIELR</sequence>
<keyword evidence="3" id="KW-1185">Reference proteome</keyword>
<name>A0A8H4W558_9HELO</name>
<reference evidence="2 3" key="1">
    <citation type="submission" date="2020-03" db="EMBL/GenBank/DDBJ databases">
        <title>Draft Genome Sequence of Cudoniella acicularis.</title>
        <authorList>
            <person name="Buettner E."/>
            <person name="Kellner H."/>
        </authorList>
    </citation>
    <scope>NUCLEOTIDE SEQUENCE [LARGE SCALE GENOMIC DNA]</scope>
    <source>
        <strain evidence="2 3">DSM 108380</strain>
    </source>
</reference>
<accession>A0A8H4W558</accession>
<protein>
    <submittedName>
        <fullName evidence="2">Uncharacterized protein</fullName>
    </submittedName>
</protein>